<accession>A0A2P5C008</accession>
<dbReference type="InterPro" id="IPR058922">
    <property type="entry name" value="WHD_DRP"/>
</dbReference>
<dbReference type="Gene3D" id="3.80.10.10">
    <property type="entry name" value="Ribonuclease Inhibitor"/>
    <property type="match status" value="2"/>
</dbReference>
<dbReference type="InParanoid" id="A0A2P5C008"/>
<dbReference type="AlphaFoldDB" id="A0A2P5C008"/>
<evidence type="ECO:0000256" key="3">
    <source>
        <dbReference type="ARBA" id="ARBA00022821"/>
    </source>
</evidence>
<dbReference type="SUPFAM" id="SSF52540">
    <property type="entry name" value="P-loop containing nucleoside triphosphate hydrolases"/>
    <property type="match status" value="1"/>
</dbReference>
<dbReference type="Pfam" id="PF18052">
    <property type="entry name" value="Rx_N"/>
    <property type="match status" value="1"/>
</dbReference>
<reference evidence="9" key="1">
    <citation type="submission" date="2016-06" db="EMBL/GenBank/DDBJ databases">
        <title>Parallel loss of symbiosis genes in relatives of nitrogen-fixing non-legume Parasponia.</title>
        <authorList>
            <person name="Van Velzen R."/>
            <person name="Holmer R."/>
            <person name="Bu F."/>
            <person name="Rutten L."/>
            <person name="Van Zeijl A."/>
            <person name="Liu W."/>
            <person name="Santuari L."/>
            <person name="Cao Q."/>
            <person name="Sharma T."/>
            <person name="Shen D."/>
            <person name="Roswanjaya Y."/>
            <person name="Wardhani T."/>
            <person name="Kalhor M.S."/>
            <person name="Jansen J."/>
            <person name="Van den Hoogen J."/>
            <person name="Gungor B."/>
            <person name="Hartog M."/>
            <person name="Hontelez J."/>
            <person name="Verver J."/>
            <person name="Yang W.-C."/>
            <person name="Schijlen E."/>
            <person name="Repin R."/>
            <person name="Schilthuizen M."/>
            <person name="Schranz E."/>
            <person name="Heidstra R."/>
            <person name="Miyata K."/>
            <person name="Fedorova E."/>
            <person name="Kohlen W."/>
            <person name="Bisseling T."/>
            <person name="Smit S."/>
            <person name="Geurts R."/>
        </authorList>
    </citation>
    <scope>NUCLEOTIDE SEQUENCE [LARGE SCALE GENOMIC DNA]</scope>
    <source>
        <strain evidence="9">cv. RG33-2</strain>
    </source>
</reference>
<dbReference type="Gene3D" id="3.40.50.300">
    <property type="entry name" value="P-loop containing nucleotide triphosphate hydrolases"/>
    <property type="match status" value="1"/>
</dbReference>
<organism evidence="8 9">
    <name type="scientific">Trema orientale</name>
    <name type="common">Charcoal tree</name>
    <name type="synonym">Celtis orientalis</name>
    <dbReference type="NCBI Taxonomy" id="63057"/>
    <lineage>
        <taxon>Eukaryota</taxon>
        <taxon>Viridiplantae</taxon>
        <taxon>Streptophyta</taxon>
        <taxon>Embryophyta</taxon>
        <taxon>Tracheophyta</taxon>
        <taxon>Spermatophyta</taxon>
        <taxon>Magnoliopsida</taxon>
        <taxon>eudicotyledons</taxon>
        <taxon>Gunneridae</taxon>
        <taxon>Pentapetalae</taxon>
        <taxon>rosids</taxon>
        <taxon>fabids</taxon>
        <taxon>Rosales</taxon>
        <taxon>Cannabaceae</taxon>
        <taxon>Trema</taxon>
    </lineage>
</organism>
<dbReference type="InterPro" id="IPR032675">
    <property type="entry name" value="LRR_dom_sf"/>
</dbReference>
<dbReference type="InterPro" id="IPR044974">
    <property type="entry name" value="Disease_R_plants"/>
</dbReference>
<dbReference type="CDD" id="cd14798">
    <property type="entry name" value="RX-CC_like"/>
    <property type="match status" value="1"/>
</dbReference>
<dbReference type="Pfam" id="PF23559">
    <property type="entry name" value="WHD_DRP"/>
    <property type="match status" value="1"/>
</dbReference>
<dbReference type="FunFam" id="3.40.50.300:FF:001091">
    <property type="entry name" value="Probable disease resistance protein At1g61300"/>
    <property type="match status" value="1"/>
</dbReference>
<dbReference type="InterPro" id="IPR027417">
    <property type="entry name" value="P-loop_NTPase"/>
</dbReference>
<dbReference type="InterPro" id="IPR042197">
    <property type="entry name" value="Apaf_helical"/>
</dbReference>
<dbReference type="FunFam" id="1.10.10.10:FF:000322">
    <property type="entry name" value="Probable disease resistance protein At1g63360"/>
    <property type="match status" value="1"/>
</dbReference>
<feature type="domain" description="Disease resistance N-terminal" evidence="5">
    <location>
        <begin position="13"/>
        <end position="95"/>
    </location>
</feature>
<feature type="non-terminal residue" evidence="8">
    <location>
        <position position="933"/>
    </location>
</feature>
<feature type="domain" description="Disease resistance protein winged helix" evidence="6">
    <location>
        <begin position="428"/>
        <end position="502"/>
    </location>
</feature>
<sequence length="933" mass="107626">MAELVISKLTETVLSHAIETISELVVQETGSLIGVKGRVKSLQTELRRMQCFLKDADRKQEQDERVRNWLAEVKDVAHEVEDVIEIFITKVSSSYVKVFHQFNLRNKINAIQAKINDIFKSAERYKIEFVTGDGTSSMAKLQQNLRRSCPDDDEDEEIIILEDSMEALKMQLTRMEDRLHIVSVVGMGGLGKTTLAKKVYNDVKQHFDCNAWVFVSQQYVACDILYEILVQIERETEREKLKNLNEHELVDRLKHDLKEKKYLVVLDDIWEIKAWDSIKKAFPNKNQGSKILFTTRNKEVALYADPLISPVELPFLTFNESWELLKRKAFQIDTFGKHGLSPEFEKLGKDMVKKCGGLPLAIVVLGGLLNTKNSIDEWKEVKRNVNAYLNKLQSGQLYEGVHGILALSYHDLPYYLKPCFLYLGCLLKDREIPRKTLIQLWIAEGFIQTPSKLDENETKLEDVAEQYLAELMDRCMVQASERNQLGFEGVKAYRMHDLMRNFCVCKARDENFFQIIQHDLDINMTGVGSPMHLSDATTIHSRRIALHVACDFERHNFPLPLRSLLCSDIDHFPVSSLRRKNFRLLRTLELGGISLKDKFKVLEEICKLIHLRYLGLRRTCISKLPNSVGNLQSLQTLDLRYNHVKLPRGISRLTRLMHLLTSAPLMLKYRGSPPRFDESQLRISGHMKLVSNVLMIRCDALFKLTNLQKLKILLRNKKEATTLLESPITKSSRLRYLDMKMEVYINDAAKDQEAAVFPSLMSLIPQCRFLHKLRLEGPIEEDLHDSSHHCFRSLPTSLTEVTLVCSHMNRHSMAVLEKLPNLRLLRLISDAYCDSEMVCSANGFPKLESLYLFKLRSLRGWRIEKDAMPSLKKLDLVKISQLKMIPEGLKFVTTLQSLDVTYMGPDFKHRLRVEGEDFYKVCHIPSILFSTPI</sequence>
<evidence type="ECO:0000259" key="7">
    <source>
        <dbReference type="Pfam" id="PF23598"/>
    </source>
</evidence>
<keyword evidence="2" id="KW-0547">Nucleotide-binding</keyword>
<dbReference type="InterPro" id="IPR055414">
    <property type="entry name" value="LRR_R13L4/SHOC2-like"/>
</dbReference>
<dbReference type="Gene3D" id="1.10.8.430">
    <property type="entry name" value="Helical domain of apoptotic protease-activating factors"/>
    <property type="match status" value="1"/>
</dbReference>
<evidence type="ECO:0000259" key="4">
    <source>
        <dbReference type="Pfam" id="PF00931"/>
    </source>
</evidence>
<proteinExistence type="predicted"/>
<dbReference type="Gene3D" id="1.20.5.4130">
    <property type="match status" value="1"/>
</dbReference>
<dbReference type="SUPFAM" id="SSF52058">
    <property type="entry name" value="L domain-like"/>
    <property type="match status" value="1"/>
</dbReference>
<dbReference type="InterPro" id="IPR036388">
    <property type="entry name" value="WH-like_DNA-bd_sf"/>
</dbReference>
<evidence type="ECO:0000313" key="8">
    <source>
        <dbReference type="EMBL" id="PON54387.1"/>
    </source>
</evidence>
<keyword evidence="1" id="KW-0677">Repeat</keyword>
<gene>
    <name evidence="8" type="ORF">TorRG33x02_302730</name>
</gene>
<dbReference type="GO" id="GO:0098542">
    <property type="term" value="P:defense response to other organism"/>
    <property type="evidence" value="ECO:0007669"/>
    <property type="project" value="TreeGrafter"/>
</dbReference>
<dbReference type="PANTHER" id="PTHR23155:SF1185">
    <property type="entry name" value="DISEASE RESISTANCE RPP8-LIKE PROTEIN 3-RELATED"/>
    <property type="match status" value="1"/>
</dbReference>
<dbReference type="PANTHER" id="PTHR23155">
    <property type="entry name" value="DISEASE RESISTANCE PROTEIN RP"/>
    <property type="match status" value="1"/>
</dbReference>
<dbReference type="Proteomes" id="UP000237000">
    <property type="component" value="Unassembled WGS sequence"/>
</dbReference>
<evidence type="ECO:0000313" key="9">
    <source>
        <dbReference type="Proteomes" id="UP000237000"/>
    </source>
</evidence>
<feature type="domain" description="Disease resistance R13L4/SHOC-2-like LRR" evidence="7">
    <location>
        <begin position="578"/>
        <end position="900"/>
    </location>
</feature>
<protein>
    <submittedName>
        <fullName evidence="8">NB-ARC domain, LRR domain containing protein</fullName>
    </submittedName>
</protein>
<dbReference type="PRINTS" id="PR00364">
    <property type="entry name" value="DISEASERSIST"/>
</dbReference>
<dbReference type="InterPro" id="IPR002182">
    <property type="entry name" value="NB-ARC"/>
</dbReference>
<dbReference type="InterPro" id="IPR038005">
    <property type="entry name" value="RX-like_CC"/>
</dbReference>
<keyword evidence="9" id="KW-1185">Reference proteome</keyword>
<dbReference type="EMBL" id="JXTC01000433">
    <property type="protein sequence ID" value="PON54387.1"/>
    <property type="molecule type" value="Genomic_DNA"/>
</dbReference>
<dbReference type="InterPro" id="IPR041118">
    <property type="entry name" value="Rx_N"/>
</dbReference>
<dbReference type="GO" id="GO:0043531">
    <property type="term" value="F:ADP binding"/>
    <property type="evidence" value="ECO:0007669"/>
    <property type="project" value="InterPro"/>
</dbReference>
<dbReference type="Pfam" id="PF00931">
    <property type="entry name" value="NB-ARC"/>
    <property type="match status" value="1"/>
</dbReference>
<keyword evidence="3" id="KW-0611">Plant defense</keyword>
<feature type="domain" description="NB-ARC" evidence="4">
    <location>
        <begin position="162"/>
        <end position="331"/>
    </location>
</feature>
<evidence type="ECO:0000259" key="5">
    <source>
        <dbReference type="Pfam" id="PF18052"/>
    </source>
</evidence>
<comment type="caution">
    <text evidence="8">The sequence shown here is derived from an EMBL/GenBank/DDBJ whole genome shotgun (WGS) entry which is preliminary data.</text>
</comment>
<name>A0A2P5C008_TREOI</name>
<evidence type="ECO:0000256" key="1">
    <source>
        <dbReference type="ARBA" id="ARBA00022737"/>
    </source>
</evidence>
<dbReference type="FunFam" id="1.10.8.430:FF:000003">
    <property type="entry name" value="Probable disease resistance protein At5g66910"/>
    <property type="match status" value="1"/>
</dbReference>
<dbReference type="Gene3D" id="1.10.10.10">
    <property type="entry name" value="Winged helix-like DNA-binding domain superfamily/Winged helix DNA-binding domain"/>
    <property type="match status" value="1"/>
</dbReference>
<dbReference type="OrthoDB" id="646178at2759"/>
<evidence type="ECO:0000256" key="2">
    <source>
        <dbReference type="ARBA" id="ARBA00022741"/>
    </source>
</evidence>
<evidence type="ECO:0000259" key="6">
    <source>
        <dbReference type="Pfam" id="PF23559"/>
    </source>
</evidence>
<dbReference type="Pfam" id="PF23598">
    <property type="entry name" value="LRR_14"/>
    <property type="match status" value="1"/>
</dbReference>